<dbReference type="PANTHER" id="PTHR23508">
    <property type="entry name" value="CARBOXYLIC ACID TRANSPORTER PROTEIN HOMOLOG"/>
    <property type="match status" value="1"/>
</dbReference>
<sequence length="449" mass="48364">MTHQAINVNDVIDHAKFKPFHFNVVAWCLLIILFDGYDLAINGVVLPLLMDEWGLSAVQAGMLASTALAGMMFGAMIFGSLADKIGRKKVIMICIVLFSGLTFAGGFASNPTEFAILRFLAGLGIGGVMPNLVALTSEYAPKTMRSTLVTTMFSGYAVGGVMAALLGSWFTPSFGWEIMFFIAGIPLFLLPVIWKFLPESLTFIVKENKQDQARPIVARLAPDLKITQDTTFELYQVGVPEAANVVSLFKRGRAVNTLLFWLAFFTCLLTMYALSSWLPKLMMAAGYSMDNSLMFMMVMNVGAVVGIVGGGILADRFHLKPVLMFLGIMGALVMSLMGFQSNQFLLYILVFLAGAASIGSQMLLYSYVAQYYPLAVRSTGIGWSSAIGRMGAIVGPILIGGLLGMNLPAHFNFMAVGLPVLITAIAVALIMSEDEAEQIKAGKAVAAKA</sequence>
<evidence type="ECO:0000259" key="6">
    <source>
        <dbReference type="PROSITE" id="PS50850"/>
    </source>
</evidence>
<name>A0A1E8E1X1_9GAMM</name>
<dbReference type="PROSITE" id="PS50850">
    <property type="entry name" value="MFS"/>
    <property type="match status" value="1"/>
</dbReference>
<evidence type="ECO:0000313" key="8">
    <source>
        <dbReference type="Proteomes" id="UP000186931"/>
    </source>
</evidence>
<organism evidence="7 8">
    <name type="scientific">Acinetobacter towneri</name>
    <dbReference type="NCBI Taxonomy" id="202956"/>
    <lineage>
        <taxon>Bacteria</taxon>
        <taxon>Pseudomonadati</taxon>
        <taxon>Pseudomonadota</taxon>
        <taxon>Gammaproteobacteria</taxon>
        <taxon>Moraxellales</taxon>
        <taxon>Moraxellaceae</taxon>
        <taxon>Acinetobacter</taxon>
    </lineage>
</organism>
<feature type="transmembrane region" description="Helical" evidence="5">
    <location>
        <begin position="386"/>
        <end position="405"/>
    </location>
</feature>
<accession>A0A1E8E1X1</accession>
<dbReference type="GO" id="GO:0005886">
    <property type="term" value="C:plasma membrane"/>
    <property type="evidence" value="ECO:0007669"/>
    <property type="project" value="TreeGrafter"/>
</dbReference>
<feature type="transmembrane region" description="Helical" evidence="5">
    <location>
        <begin position="411"/>
        <end position="431"/>
    </location>
</feature>
<feature type="transmembrane region" description="Helical" evidence="5">
    <location>
        <begin position="90"/>
        <end position="109"/>
    </location>
</feature>
<proteinExistence type="predicted"/>
<dbReference type="AlphaFoldDB" id="A0A1E8E1X1"/>
<dbReference type="Proteomes" id="UP000186931">
    <property type="component" value="Unassembled WGS sequence"/>
</dbReference>
<evidence type="ECO:0000256" key="1">
    <source>
        <dbReference type="ARBA" id="ARBA00004141"/>
    </source>
</evidence>
<feature type="transmembrane region" description="Helical" evidence="5">
    <location>
        <begin position="147"/>
        <end position="170"/>
    </location>
</feature>
<feature type="transmembrane region" description="Helical" evidence="5">
    <location>
        <begin position="258"/>
        <end position="278"/>
    </location>
</feature>
<feature type="transmembrane region" description="Helical" evidence="5">
    <location>
        <begin position="321"/>
        <end position="339"/>
    </location>
</feature>
<evidence type="ECO:0000256" key="4">
    <source>
        <dbReference type="ARBA" id="ARBA00023136"/>
    </source>
</evidence>
<dbReference type="RefSeq" id="WP_070154784.1">
    <property type="nucleotide sequence ID" value="NZ_JACANQ010000023.1"/>
</dbReference>
<feature type="transmembrane region" description="Helical" evidence="5">
    <location>
        <begin position="345"/>
        <end position="365"/>
    </location>
</feature>
<feature type="transmembrane region" description="Helical" evidence="5">
    <location>
        <begin position="176"/>
        <end position="197"/>
    </location>
</feature>
<dbReference type="GO" id="GO:0046943">
    <property type="term" value="F:carboxylic acid transmembrane transporter activity"/>
    <property type="evidence" value="ECO:0007669"/>
    <property type="project" value="TreeGrafter"/>
</dbReference>
<comment type="caution">
    <text evidence="7">The sequence shown here is derived from an EMBL/GenBank/DDBJ whole genome shotgun (WGS) entry which is preliminary data.</text>
</comment>
<feature type="transmembrane region" description="Helical" evidence="5">
    <location>
        <begin position="57"/>
        <end position="78"/>
    </location>
</feature>
<evidence type="ECO:0000313" key="7">
    <source>
        <dbReference type="EMBL" id="OFE43223.1"/>
    </source>
</evidence>
<dbReference type="InterPro" id="IPR011701">
    <property type="entry name" value="MFS"/>
</dbReference>
<feature type="transmembrane region" description="Helical" evidence="5">
    <location>
        <begin position="115"/>
        <end position="135"/>
    </location>
</feature>
<dbReference type="InterPro" id="IPR005829">
    <property type="entry name" value="Sugar_transporter_CS"/>
</dbReference>
<dbReference type="eggNOG" id="COG2814">
    <property type="taxonomic scope" value="Bacteria"/>
</dbReference>
<keyword evidence="2 5" id="KW-0812">Transmembrane</keyword>
<dbReference type="SUPFAM" id="SSF103473">
    <property type="entry name" value="MFS general substrate transporter"/>
    <property type="match status" value="1"/>
</dbReference>
<keyword evidence="3 5" id="KW-1133">Transmembrane helix</keyword>
<feature type="transmembrane region" description="Helical" evidence="5">
    <location>
        <begin position="293"/>
        <end position="314"/>
    </location>
</feature>
<evidence type="ECO:0000256" key="5">
    <source>
        <dbReference type="SAM" id="Phobius"/>
    </source>
</evidence>
<dbReference type="CDD" id="cd17365">
    <property type="entry name" value="MFS_PcaK_like"/>
    <property type="match status" value="1"/>
</dbReference>
<feature type="domain" description="Major facilitator superfamily (MFS) profile" evidence="6">
    <location>
        <begin position="24"/>
        <end position="435"/>
    </location>
</feature>
<evidence type="ECO:0000256" key="3">
    <source>
        <dbReference type="ARBA" id="ARBA00022989"/>
    </source>
</evidence>
<keyword evidence="4 5" id="KW-0472">Membrane</keyword>
<dbReference type="PROSITE" id="PS00217">
    <property type="entry name" value="SUGAR_TRANSPORT_2"/>
    <property type="match status" value="1"/>
</dbReference>
<dbReference type="Pfam" id="PF07690">
    <property type="entry name" value="MFS_1"/>
    <property type="match status" value="1"/>
</dbReference>
<reference evidence="7 8" key="1">
    <citation type="submission" date="2016-10" db="EMBL/GenBank/DDBJ databases">
        <title>Genome of airborne Acinetobacter sp. 5-2Ac02 in the hospital environment: Species near to Acinetobacter towneri.</title>
        <authorList>
            <person name="Barbosa B."/>
            <person name="Fernandez-Garcia L."/>
            <person name="Gato E."/>
            <person name="Leao R."/>
            <person name="Albano R."/>
            <person name="Fernandez B."/>
            <person name="Fernandez-Cuenca F."/>
            <person name="Marques E."/>
            <person name="Tomas M."/>
        </authorList>
    </citation>
    <scope>NUCLEOTIDE SEQUENCE [LARGE SCALE GENOMIC DNA]</scope>
    <source>
        <strain evidence="7 8">5-2Ac02</strain>
    </source>
</reference>
<dbReference type="InterPro" id="IPR020846">
    <property type="entry name" value="MFS_dom"/>
</dbReference>
<dbReference type="STRING" id="202956.BJN41_09240"/>
<protein>
    <submittedName>
        <fullName evidence="7">MFS transporter</fullName>
    </submittedName>
</protein>
<dbReference type="InterPro" id="IPR036259">
    <property type="entry name" value="MFS_trans_sf"/>
</dbReference>
<feature type="transmembrane region" description="Helical" evidence="5">
    <location>
        <begin position="20"/>
        <end position="37"/>
    </location>
</feature>
<dbReference type="Gene3D" id="1.20.1250.20">
    <property type="entry name" value="MFS general substrate transporter like domains"/>
    <property type="match status" value="1"/>
</dbReference>
<evidence type="ECO:0000256" key="2">
    <source>
        <dbReference type="ARBA" id="ARBA00022692"/>
    </source>
</evidence>
<comment type="subcellular location">
    <subcellularLocation>
        <location evidence="1">Membrane</location>
        <topology evidence="1">Multi-pass membrane protein</topology>
    </subcellularLocation>
</comment>
<gene>
    <name evidence="7" type="ORF">BJN41_09240</name>
</gene>
<dbReference type="PANTHER" id="PTHR23508:SF10">
    <property type="entry name" value="CARBOXYLIC ACID TRANSPORTER PROTEIN HOMOLOG"/>
    <property type="match status" value="1"/>
</dbReference>
<dbReference type="EMBL" id="MKQS01000015">
    <property type="protein sequence ID" value="OFE43223.1"/>
    <property type="molecule type" value="Genomic_DNA"/>
</dbReference>